<dbReference type="GO" id="GO:0015288">
    <property type="term" value="F:porin activity"/>
    <property type="evidence" value="ECO:0007669"/>
    <property type="project" value="TreeGrafter"/>
</dbReference>
<evidence type="ECO:0000256" key="6">
    <source>
        <dbReference type="ARBA" id="ARBA00023136"/>
    </source>
</evidence>
<comment type="similarity">
    <text evidence="2">Belongs to the outer membrane factor (OMF) (TC 1.B.17) family.</text>
</comment>
<sequence length="489" mass="53939">MVAVLLAFAPASDAQTLLDELRTANENHPKLQSKRNAVGSSTEGIGVARSGYLPTVKVTGDSGPEYVDSPTRRTTEGHRYYKGRETAGITVTQKIFDGFSTDAQVDQAKAAKAMAEADLRVARKMVFSEGMSAYVEVLRYHKMIQLARESERKIAEQQNLEDERVQKGSGIAADVLAAKQRLQVAKVRRLAYERDFQVYASIFAQNFGHAPEVSKMSDPPIPATVLPIELESALRAAEDESPMVETASFKIESLSEQKRVMEAGYFPTLDLIGKANYENDKNATLGVRRDWSLLLTATWELFSGFKTDSQVAQATFNATAAKDDHLDAMRTVANEVRSAWHKLNNAKESLDLQDNAAILAEEVWEAKKKQRDAGKATVQEVLDEENAIILAQIERTQAYYNIIKHSYELLAGIGRLELPVIEQAATLPPQYPGRMAVPTARDLNRQQSGASSLAAVPVSAHKDEAEGVRSRMSDLLRQSDQSAARKGQR</sequence>
<organism evidence="10 11">
    <name type="scientific">Magnetospirillum moscoviense</name>
    <dbReference type="NCBI Taxonomy" id="1437059"/>
    <lineage>
        <taxon>Bacteria</taxon>
        <taxon>Pseudomonadati</taxon>
        <taxon>Pseudomonadota</taxon>
        <taxon>Alphaproteobacteria</taxon>
        <taxon>Rhodospirillales</taxon>
        <taxon>Rhodospirillaceae</taxon>
        <taxon>Magnetospirillum</taxon>
    </lineage>
</organism>
<dbReference type="GO" id="GO:0015562">
    <property type="term" value="F:efflux transmembrane transporter activity"/>
    <property type="evidence" value="ECO:0007669"/>
    <property type="project" value="InterPro"/>
</dbReference>
<evidence type="ECO:0000313" key="10">
    <source>
        <dbReference type="EMBL" id="OAN64503.1"/>
    </source>
</evidence>
<dbReference type="InterPro" id="IPR051906">
    <property type="entry name" value="TolC-like"/>
</dbReference>
<evidence type="ECO:0000256" key="5">
    <source>
        <dbReference type="ARBA" id="ARBA00022692"/>
    </source>
</evidence>
<evidence type="ECO:0000256" key="8">
    <source>
        <dbReference type="SAM" id="Coils"/>
    </source>
</evidence>
<comment type="subcellular location">
    <subcellularLocation>
        <location evidence="1">Cell outer membrane</location>
    </subcellularLocation>
</comment>
<feature type="coiled-coil region" evidence="8">
    <location>
        <begin position="105"/>
        <end position="163"/>
    </location>
</feature>
<protein>
    <recommendedName>
        <fullName evidence="12">Outer membrane protein</fullName>
    </recommendedName>
</protein>
<dbReference type="Proteomes" id="UP000078543">
    <property type="component" value="Unassembled WGS sequence"/>
</dbReference>
<evidence type="ECO:0000256" key="2">
    <source>
        <dbReference type="ARBA" id="ARBA00007613"/>
    </source>
</evidence>
<feature type="region of interest" description="Disordered" evidence="9">
    <location>
        <begin position="446"/>
        <end position="489"/>
    </location>
</feature>
<keyword evidence="8" id="KW-0175">Coiled coil</keyword>
<name>A0A178MZG6_9PROT</name>
<keyword evidence="7" id="KW-0998">Cell outer membrane</keyword>
<evidence type="ECO:0000256" key="3">
    <source>
        <dbReference type="ARBA" id="ARBA00022448"/>
    </source>
</evidence>
<proteinExistence type="inferred from homology"/>
<keyword evidence="3" id="KW-0813">Transport</keyword>
<evidence type="ECO:0000256" key="7">
    <source>
        <dbReference type="ARBA" id="ARBA00023237"/>
    </source>
</evidence>
<evidence type="ECO:0000256" key="1">
    <source>
        <dbReference type="ARBA" id="ARBA00004442"/>
    </source>
</evidence>
<keyword evidence="6" id="KW-0472">Membrane</keyword>
<comment type="caution">
    <text evidence="10">The sequence shown here is derived from an EMBL/GenBank/DDBJ whole genome shotgun (WGS) entry which is preliminary data.</text>
</comment>
<dbReference type="AlphaFoldDB" id="A0A178MZG6"/>
<dbReference type="PANTHER" id="PTHR30026">
    <property type="entry name" value="OUTER MEMBRANE PROTEIN TOLC"/>
    <property type="match status" value="1"/>
</dbReference>
<keyword evidence="5" id="KW-0812">Transmembrane</keyword>
<keyword evidence="4" id="KW-1134">Transmembrane beta strand</keyword>
<gene>
    <name evidence="10" type="ORF">A6A05_06370</name>
</gene>
<evidence type="ECO:0008006" key="12">
    <source>
        <dbReference type="Google" id="ProtNLM"/>
    </source>
</evidence>
<keyword evidence="11" id="KW-1185">Reference proteome</keyword>
<dbReference type="SUPFAM" id="SSF56954">
    <property type="entry name" value="Outer membrane efflux proteins (OEP)"/>
    <property type="match status" value="1"/>
</dbReference>
<dbReference type="GO" id="GO:0009279">
    <property type="term" value="C:cell outer membrane"/>
    <property type="evidence" value="ECO:0007669"/>
    <property type="project" value="UniProtKB-SubCell"/>
</dbReference>
<dbReference type="Pfam" id="PF02321">
    <property type="entry name" value="OEP"/>
    <property type="match status" value="2"/>
</dbReference>
<reference evidence="10 11" key="1">
    <citation type="submission" date="2016-04" db="EMBL/GenBank/DDBJ databases">
        <title>Draft genome sequence of freshwater magnetotactic bacteria Magnetospirillum marisnigri SP-1 and Magnetospirillum moscoviense BB-1.</title>
        <authorList>
            <person name="Koziaeva V."/>
            <person name="Dziuba M.V."/>
            <person name="Ivanov T.M."/>
            <person name="Kuznetsov B."/>
            <person name="Grouzdev D.S."/>
        </authorList>
    </citation>
    <scope>NUCLEOTIDE SEQUENCE [LARGE SCALE GENOMIC DNA]</scope>
    <source>
        <strain evidence="10 11">BB-1</strain>
    </source>
</reference>
<dbReference type="GO" id="GO:1990281">
    <property type="term" value="C:efflux pump complex"/>
    <property type="evidence" value="ECO:0007669"/>
    <property type="project" value="TreeGrafter"/>
</dbReference>
<dbReference type="PANTHER" id="PTHR30026:SF22">
    <property type="entry name" value="OUTER MEMBRANE EFFLUX PROTEIN"/>
    <property type="match status" value="1"/>
</dbReference>
<dbReference type="STRING" id="1437059.A6A05_06370"/>
<accession>A0A178MZG6</accession>
<dbReference type="Gene3D" id="1.20.1600.10">
    <property type="entry name" value="Outer membrane efflux proteins (OEP)"/>
    <property type="match status" value="1"/>
</dbReference>
<evidence type="ECO:0000256" key="4">
    <source>
        <dbReference type="ARBA" id="ARBA00022452"/>
    </source>
</evidence>
<feature type="compositionally biased region" description="Basic and acidic residues" evidence="9">
    <location>
        <begin position="460"/>
        <end position="474"/>
    </location>
</feature>
<evidence type="ECO:0000313" key="11">
    <source>
        <dbReference type="Proteomes" id="UP000078543"/>
    </source>
</evidence>
<dbReference type="EMBL" id="LWQU01000032">
    <property type="protein sequence ID" value="OAN64503.1"/>
    <property type="molecule type" value="Genomic_DNA"/>
</dbReference>
<dbReference type="InterPro" id="IPR003423">
    <property type="entry name" value="OMP_efflux"/>
</dbReference>
<evidence type="ECO:0000256" key="9">
    <source>
        <dbReference type="SAM" id="MobiDB-lite"/>
    </source>
</evidence>